<name>A0ABV7Y9Q2_9ACTN</name>
<organism evidence="1 2">
    <name type="scientific">Tenggerimyces flavus</name>
    <dbReference type="NCBI Taxonomy" id="1708749"/>
    <lineage>
        <taxon>Bacteria</taxon>
        <taxon>Bacillati</taxon>
        <taxon>Actinomycetota</taxon>
        <taxon>Actinomycetes</taxon>
        <taxon>Propionibacteriales</taxon>
        <taxon>Nocardioidaceae</taxon>
        <taxon>Tenggerimyces</taxon>
    </lineage>
</organism>
<reference evidence="2" key="1">
    <citation type="journal article" date="2019" name="Int. J. Syst. Evol. Microbiol.">
        <title>The Global Catalogue of Microorganisms (GCM) 10K type strain sequencing project: providing services to taxonomists for standard genome sequencing and annotation.</title>
        <authorList>
            <consortium name="The Broad Institute Genomics Platform"/>
            <consortium name="The Broad Institute Genome Sequencing Center for Infectious Disease"/>
            <person name="Wu L."/>
            <person name="Ma J."/>
        </authorList>
    </citation>
    <scope>NUCLEOTIDE SEQUENCE [LARGE SCALE GENOMIC DNA]</scope>
    <source>
        <strain evidence="2">CGMCC 4.7241</strain>
    </source>
</reference>
<comment type="caution">
    <text evidence="1">The sequence shown here is derived from an EMBL/GenBank/DDBJ whole genome shotgun (WGS) entry which is preliminary data.</text>
</comment>
<dbReference type="Proteomes" id="UP001595699">
    <property type="component" value="Unassembled WGS sequence"/>
</dbReference>
<proteinExistence type="predicted"/>
<keyword evidence="2" id="KW-1185">Reference proteome</keyword>
<sequence>MDSEWGNVVLTLEMNGFGLPAPVVQTAPPSTLVAGELIRRARAGELQYLVCENREDGRTVLRVGTEGRGMGVVAYELVGIYHGFEPPADTWRARRIE</sequence>
<dbReference type="EMBL" id="JBHRZH010000012">
    <property type="protein sequence ID" value="MFC3762046.1"/>
    <property type="molecule type" value="Genomic_DNA"/>
</dbReference>
<protein>
    <submittedName>
        <fullName evidence="1">Uncharacterized protein</fullName>
    </submittedName>
</protein>
<accession>A0ABV7Y9Q2</accession>
<evidence type="ECO:0000313" key="2">
    <source>
        <dbReference type="Proteomes" id="UP001595699"/>
    </source>
</evidence>
<evidence type="ECO:0000313" key="1">
    <source>
        <dbReference type="EMBL" id="MFC3762046.1"/>
    </source>
</evidence>
<gene>
    <name evidence="1" type="ORF">ACFOUW_14480</name>
</gene>
<dbReference type="RefSeq" id="WP_205120593.1">
    <property type="nucleotide sequence ID" value="NZ_JAFBCM010000001.1"/>
</dbReference>